<feature type="compositionally biased region" description="Basic and acidic residues" evidence="1">
    <location>
        <begin position="88"/>
        <end position="100"/>
    </location>
</feature>
<gene>
    <name evidence="2" type="ORF">QCA50_018065</name>
</gene>
<protein>
    <submittedName>
        <fullName evidence="2">Uncharacterized protein</fullName>
    </submittedName>
</protein>
<evidence type="ECO:0000256" key="1">
    <source>
        <dbReference type="SAM" id="MobiDB-lite"/>
    </source>
</evidence>
<evidence type="ECO:0000313" key="2">
    <source>
        <dbReference type="EMBL" id="KAK7678925.1"/>
    </source>
</evidence>
<keyword evidence="3" id="KW-1185">Reference proteome</keyword>
<reference evidence="2 3" key="1">
    <citation type="submission" date="2022-09" db="EMBL/GenBank/DDBJ databases">
        <authorList>
            <person name="Palmer J.M."/>
        </authorList>
    </citation>
    <scope>NUCLEOTIDE SEQUENCE [LARGE SCALE GENOMIC DNA]</scope>
    <source>
        <strain evidence="2 3">DSM 7382</strain>
    </source>
</reference>
<feature type="region of interest" description="Disordered" evidence="1">
    <location>
        <begin position="1"/>
        <end position="100"/>
    </location>
</feature>
<evidence type="ECO:0000313" key="3">
    <source>
        <dbReference type="Proteomes" id="UP001385951"/>
    </source>
</evidence>
<proteinExistence type="predicted"/>
<dbReference type="EMBL" id="JASBNA010000065">
    <property type="protein sequence ID" value="KAK7678925.1"/>
    <property type="molecule type" value="Genomic_DNA"/>
</dbReference>
<comment type="caution">
    <text evidence="2">The sequence shown here is derived from an EMBL/GenBank/DDBJ whole genome shotgun (WGS) entry which is preliminary data.</text>
</comment>
<name>A0AAW0FQC1_9APHY</name>
<sequence length="100" mass="10716">MTKKPPKPPQRAPNLPETRAWPSVTPTPVGQRASAPLENSEAARPQAQPEPFAYGFPAPAHSTPAMSTQGPMPRVGSAIDEESGEDEEARHASVKDHRAK</sequence>
<dbReference type="AlphaFoldDB" id="A0AAW0FQC1"/>
<accession>A0AAW0FQC1</accession>
<organism evidence="2 3">
    <name type="scientific">Cerrena zonata</name>
    <dbReference type="NCBI Taxonomy" id="2478898"/>
    <lineage>
        <taxon>Eukaryota</taxon>
        <taxon>Fungi</taxon>
        <taxon>Dikarya</taxon>
        <taxon>Basidiomycota</taxon>
        <taxon>Agaricomycotina</taxon>
        <taxon>Agaricomycetes</taxon>
        <taxon>Polyporales</taxon>
        <taxon>Cerrenaceae</taxon>
        <taxon>Cerrena</taxon>
    </lineage>
</organism>
<dbReference type="Proteomes" id="UP001385951">
    <property type="component" value="Unassembled WGS sequence"/>
</dbReference>